<dbReference type="AlphaFoldDB" id="A0A2S9YN69"/>
<evidence type="ECO:0000313" key="2">
    <source>
        <dbReference type="Proteomes" id="UP000238823"/>
    </source>
</evidence>
<sequence length="123" mass="12757">MCDYALGGNGFPLTGGTLSNSGLLCDTDLYFNLGDHEQDLASCMDLGSGSNTASYGPVWSAEKGAGCPFDDPAEYGLGPHGPCGVCPMQFPSMEFNYLGYGNALGLNSGAAGSATNYMQIYVR</sequence>
<dbReference type="EMBL" id="PVNL01000074">
    <property type="protein sequence ID" value="PRQ06531.1"/>
    <property type="molecule type" value="Genomic_DNA"/>
</dbReference>
<proteinExistence type="predicted"/>
<gene>
    <name evidence="1" type="ORF">ENSA7_38510</name>
</gene>
<dbReference type="RefSeq" id="WP_106090817.1">
    <property type="nucleotide sequence ID" value="NZ_PVNL01000074.1"/>
</dbReference>
<evidence type="ECO:0000313" key="1">
    <source>
        <dbReference type="EMBL" id="PRQ06531.1"/>
    </source>
</evidence>
<reference evidence="1 2" key="1">
    <citation type="submission" date="2018-03" db="EMBL/GenBank/DDBJ databases">
        <title>Draft Genome Sequences of the Obligatory Marine Myxobacteria Enhygromyxa salina SWB007.</title>
        <authorList>
            <person name="Poehlein A."/>
            <person name="Moghaddam J.A."/>
            <person name="Harms H."/>
            <person name="Alanjari M."/>
            <person name="Koenig G.M."/>
            <person name="Daniel R."/>
            <person name="Schaeberle T.F."/>
        </authorList>
    </citation>
    <scope>NUCLEOTIDE SEQUENCE [LARGE SCALE GENOMIC DNA]</scope>
    <source>
        <strain evidence="1 2">SWB007</strain>
    </source>
</reference>
<dbReference type="Proteomes" id="UP000238823">
    <property type="component" value="Unassembled WGS sequence"/>
</dbReference>
<organism evidence="1 2">
    <name type="scientific">Enhygromyxa salina</name>
    <dbReference type="NCBI Taxonomy" id="215803"/>
    <lineage>
        <taxon>Bacteria</taxon>
        <taxon>Pseudomonadati</taxon>
        <taxon>Myxococcota</taxon>
        <taxon>Polyangia</taxon>
        <taxon>Nannocystales</taxon>
        <taxon>Nannocystaceae</taxon>
        <taxon>Enhygromyxa</taxon>
    </lineage>
</organism>
<accession>A0A2S9YN69</accession>
<name>A0A2S9YN69_9BACT</name>
<protein>
    <submittedName>
        <fullName evidence="1">Uncharacterized protein</fullName>
    </submittedName>
</protein>
<comment type="caution">
    <text evidence="1">The sequence shown here is derived from an EMBL/GenBank/DDBJ whole genome shotgun (WGS) entry which is preliminary data.</text>
</comment>